<accession>A0A8M1F4K1</accession>
<proteinExistence type="predicted"/>
<evidence type="ECO:0000313" key="2">
    <source>
        <dbReference type="Proteomes" id="UP000261680"/>
    </source>
</evidence>
<evidence type="ECO:0000256" key="1">
    <source>
        <dbReference type="SAM" id="MobiDB-lite"/>
    </source>
</evidence>
<protein>
    <submittedName>
        <fullName evidence="3">Uncharacterized protein LOC121100748</fullName>
    </submittedName>
</protein>
<evidence type="ECO:0000313" key="3">
    <source>
        <dbReference type="RefSeq" id="XP_040478353.1"/>
    </source>
</evidence>
<sequence>MEASFTESWAGEHEGDPCLGWQAERVLASLTQNALKWPQENPQQASAKTPTRGAGDTAGSRRRRPPSPGPGTDGLRRERERAQGGGAAGRGRSRLPNEQGTFSGPWDPGLSRRQPPKRLSHPGAPIVTLIVTDGSPSSLSSQRNLPAFRKDRRKKGRSRDEAIFESRRCLRCLAYLEDLLQLWGLYPGTSPPISIIAGRGERVGR</sequence>
<organism evidence="2 3">
    <name type="scientific">Ursus maritimus</name>
    <name type="common">Polar bear</name>
    <name type="synonym">Thalarctos maritimus</name>
    <dbReference type="NCBI Taxonomy" id="29073"/>
    <lineage>
        <taxon>Eukaryota</taxon>
        <taxon>Metazoa</taxon>
        <taxon>Chordata</taxon>
        <taxon>Craniata</taxon>
        <taxon>Vertebrata</taxon>
        <taxon>Euteleostomi</taxon>
        <taxon>Mammalia</taxon>
        <taxon>Eutheria</taxon>
        <taxon>Laurasiatheria</taxon>
        <taxon>Carnivora</taxon>
        <taxon>Caniformia</taxon>
        <taxon>Ursidae</taxon>
        <taxon>Ursus</taxon>
    </lineage>
</organism>
<feature type="compositionally biased region" description="Polar residues" evidence="1">
    <location>
        <begin position="134"/>
        <end position="144"/>
    </location>
</feature>
<dbReference type="KEGG" id="umr:121100748"/>
<feature type="compositionally biased region" description="Polar residues" evidence="1">
    <location>
        <begin position="32"/>
        <end position="49"/>
    </location>
</feature>
<dbReference type="AlphaFoldDB" id="A0A8M1F4K1"/>
<reference evidence="3" key="1">
    <citation type="submission" date="2025-08" db="UniProtKB">
        <authorList>
            <consortium name="RefSeq"/>
        </authorList>
    </citation>
    <scope>IDENTIFICATION</scope>
    <source>
        <tissue evidence="3">Whole blood</tissue>
    </source>
</reference>
<keyword evidence="2" id="KW-1185">Reference proteome</keyword>
<name>A0A8M1F4K1_URSMA</name>
<gene>
    <name evidence="3" type="primary">LOC121100748</name>
</gene>
<feature type="region of interest" description="Disordered" evidence="1">
    <location>
        <begin position="32"/>
        <end position="160"/>
    </location>
</feature>
<dbReference type="RefSeq" id="XP_040478353.1">
    <property type="nucleotide sequence ID" value="XM_040622419.1"/>
</dbReference>
<dbReference type="GeneID" id="121100748"/>
<dbReference type="Proteomes" id="UP000261680">
    <property type="component" value="Unplaced"/>
</dbReference>